<feature type="signal peptide" evidence="3">
    <location>
        <begin position="1"/>
        <end position="24"/>
    </location>
</feature>
<comment type="caution">
    <text evidence="5">The sequence shown here is derived from an EMBL/GenBank/DDBJ whole genome shotgun (WGS) entry which is preliminary data.</text>
</comment>
<dbReference type="EMBL" id="LZRT01000067">
    <property type="protein sequence ID" value="OUM87951.1"/>
    <property type="molecule type" value="Genomic_DNA"/>
</dbReference>
<proteinExistence type="inferred from homology"/>
<feature type="chain" id="PRO_5038948034" description="Leucine-binding protein domain-containing protein" evidence="3">
    <location>
        <begin position="25"/>
        <end position="416"/>
    </location>
</feature>
<accession>A0A1Y3PKQ9</accession>
<evidence type="ECO:0000313" key="6">
    <source>
        <dbReference type="Proteomes" id="UP000196475"/>
    </source>
</evidence>
<evidence type="ECO:0000259" key="4">
    <source>
        <dbReference type="Pfam" id="PF13458"/>
    </source>
</evidence>
<evidence type="ECO:0000313" key="5">
    <source>
        <dbReference type="EMBL" id="OUM87951.1"/>
    </source>
</evidence>
<dbReference type="InterPro" id="IPR051010">
    <property type="entry name" value="BCAA_transport"/>
</dbReference>
<feature type="domain" description="Leucine-binding protein" evidence="4">
    <location>
        <begin position="46"/>
        <end position="377"/>
    </location>
</feature>
<dbReference type="PROSITE" id="PS51257">
    <property type="entry name" value="PROKAR_LIPOPROTEIN"/>
    <property type="match status" value="1"/>
</dbReference>
<sequence>MGKLRRRLCLVFLLLGAVSLLSVACSPSQPATSQSENDAGKSNQDPIKIGVIGAFQMQAGKEIEDAAKLAIKTINENGGILGRPVEAVYGDTKANPEEGKKVVERMLYQDKVDFIVGEHRSEVALAVQPIIMDAKKIFMNTGSASPKVTEGVKNDYEYYKYTFRPMLDSNQLGEGFLQQFHDLVTANNFTKVALIAESAVWVDPIVEKFQEMWGDKVVYVERPPTDTKDFSVILSKLKESGAEAAMLLFSADQGITFVRQWAERQIPVVLSGYVVQAQSPEFWSQTEGKANGLMTWKMGVRSEVTDKTIPFWDNFEKTYGRAPGPYPGITTYDALLILADAVNQAGTTDSDKVVEVLEKGTFTGASGIIQFREDHGYNTGQGFVPFTYIQWQDGKMVPVWPKSVATGSVIKPAWMK</sequence>
<dbReference type="CDD" id="cd06345">
    <property type="entry name" value="PBP1_ABC_ligand_binding-like"/>
    <property type="match status" value="1"/>
</dbReference>
<dbReference type="Proteomes" id="UP000196475">
    <property type="component" value="Unassembled WGS sequence"/>
</dbReference>
<reference evidence="6" key="1">
    <citation type="submission" date="2016-06" db="EMBL/GenBank/DDBJ databases">
        <authorList>
            <person name="Nascimento L."/>
            <person name="Pereira R.V."/>
            <person name="Martins L.F."/>
            <person name="Quaggio R.B."/>
            <person name="Silva A.M."/>
            <person name="Setubal J.C."/>
        </authorList>
    </citation>
    <scope>NUCLEOTIDE SEQUENCE [LARGE SCALE GENOMIC DNA]</scope>
</reference>
<dbReference type="Gene3D" id="3.40.50.2300">
    <property type="match status" value="2"/>
</dbReference>
<dbReference type="InterPro" id="IPR028082">
    <property type="entry name" value="Peripla_BP_I"/>
</dbReference>
<evidence type="ECO:0000256" key="2">
    <source>
        <dbReference type="ARBA" id="ARBA00022729"/>
    </source>
</evidence>
<name>A0A1Y3PKQ9_9BACI</name>
<evidence type="ECO:0000256" key="1">
    <source>
        <dbReference type="ARBA" id="ARBA00010062"/>
    </source>
</evidence>
<keyword evidence="2 3" id="KW-0732">Signal</keyword>
<comment type="similarity">
    <text evidence="1">Belongs to the leucine-binding protein family.</text>
</comment>
<dbReference type="PANTHER" id="PTHR30483:SF6">
    <property type="entry name" value="PERIPLASMIC BINDING PROTEIN OF ABC TRANSPORTER FOR NATURAL AMINO ACIDS"/>
    <property type="match status" value="1"/>
</dbReference>
<organism evidence="5 6">
    <name type="scientific">Bacillus thermozeamaize</name>
    <dbReference type="NCBI Taxonomy" id="230954"/>
    <lineage>
        <taxon>Bacteria</taxon>
        <taxon>Bacillati</taxon>
        <taxon>Bacillota</taxon>
        <taxon>Bacilli</taxon>
        <taxon>Bacillales</taxon>
        <taxon>Bacillaceae</taxon>
        <taxon>Bacillus</taxon>
    </lineage>
</organism>
<dbReference type="PANTHER" id="PTHR30483">
    <property type="entry name" value="LEUCINE-SPECIFIC-BINDING PROTEIN"/>
    <property type="match status" value="1"/>
</dbReference>
<dbReference type="SUPFAM" id="SSF53822">
    <property type="entry name" value="Periplasmic binding protein-like I"/>
    <property type="match status" value="1"/>
</dbReference>
<dbReference type="AlphaFoldDB" id="A0A1Y3PKQ9"/>
<protein>
    <recommendedName>
        <fullName evidence="4">Leucine-binding protein domain-containing protein</fullName>
    </recommendedName>
</protein>
<dbReference type="InterPro" id="IPR028081">
    <property type="entry name" value="Leu-bd"/>
</dbReference>
<gene>
    <name evidence="5" type="ORF">BAA01_10995</name>
</gene>
<evidence type="ECO:0000256" key="3">
    <source>
        <dbReference type="SAM" id="SignalP"/>
    </source>
</evidence>
<dbReference type="Pfam" id="PF13458">
    <property type="entry name" value="Peripla_BP_6"/>
    <property type="match status" value="1"/>
</dbReference>